<dbReference type="InterPro" id="IPR036388">
    <property type="entry name" value="WH-like_DNA-bd_sf"/>
</dbReference>
<dbReference type="FunFam" id="3.40.50.300:FF:001091">
    <property type="entry name" value="Probable disease resistance protein At1g61300"/>
    <property type="match status" value="1"/>
</dbReference>
<dbReference type="InterPro" id="IPR057135">
    <property type="entry name" value="At4g27190-like_LRR"/>
</dbReference>
<dbReference type="Pfam" id="PF00931">
    <property type="entry name" value="NB-ARC"/>
    <property type="match status" value="1"/>
</dbReference>
<feature type="coiled-coil region" evidence="7">
    <location>
        <begin position="38"/>
        <end position="72"/>
    </location>
</feature>
<feature type="domain" description="NB-ARC" evidence="8">
    <location>
        <begin position="158"/>
        <end position="322"/>
    </location>
</feature>
<feature type="domain" description="Disease resistance protein At4g27190-like leucine-rich repeats" evidence="9">
    <location>
        <begin position="1228"/>
        <end position="1274"/>
    </location>
</feature>
<dbReference type="SUPFAM" id="SSF52047">
    <property type="entry name" value="RNI-like"/>
    <property type="match status" value="1"/>
</dbReference>
<dbReference type="Proteomes" id="UP001293593">
    <property type="component" value="Unassembled WGS sequence"/>
</dbReference>
<comment type="similarity">
    <text evidence="1">Belongs to the disease resistance NB-LRR family.</text>
</comment>
<evidence type="ECO:0000256" key="5">
    <source>
        <dbReference type="ARBA" id="ARBA00022821"/>
    </source>
</evidence>
<dbReference type="Pfam" id="PF23247">
    <property type="entry name" value="LRR_RPS2"/>
    <property type="match status" value="3"/>
</dbReference>
<keyword evidence="4" id="KW-0547">Nucleotide-binding</keyword>
<protein>
    <recommendedName>
        <fullName evidence="12">NB-ARC domain-containing protein</fullName>
    </recommendedName>
</protein>
<dbReference type="SUPFAM" id="SSF52540">
    <property type="entry name" value="P-loop containing nucleoside triphosphate hydrolases"/>
    <property type="match status" value="1"/>
</dbReference>
<sequence>MAGIAENIAADAAAAVVESLADRAMQELHYLCCYNRYVEDFEYQKEHLKAKRETIRKDIKEAQERNENLIESEVQLWLNRADALINEDTNEKNKWFGLVPNCWWQHNRGKNLEDKKQKIKALIENCNFTCVARSTGHPGIELYSIQNFLQLKDRKLQFEELAEALKNDKKFVIGLHGLGGTGKTTMAIEVGKQVAESKAFDKVVFSVVSKDANLKKIQGKIAKQLNLPLKEETDESERAQELWKRIAGGGEKVLLILDDVWEKLSLQAIGIPLGHHGKSCSMLLTTRDWKVCKDMGCHETIELEVLNEQDAVDLFLSYVGQSIDDSSNDFKNVALDIVKECGRLPVAIVAMARALNSRPLIEWMHGLERLRNSQSIHDVNEDLKEAYNSLRLSYDYLKNEEARKIFLLCSLFPEDYEIPIELLTRIAIGMGLCGGADKYSRARSYFTPIINVLMDSCLLLKAENRAVKMHDLVREVALWIGNELVQAIMDPNKMPKENIQYSSWNTNEFPSHFDGRKLEVLLLRTSTVDFPDGIFEGMENLKFLALNWSGYDMSRDPLFQSHPSLTNVRSLAIKGFELGDTSFLVKLKCLKSLELNDCSMIELSKEIRELEMLRLLEIVHCSIKRNNSLEVIGSCLQLEELYFAVNYICDHTCEAPAQISTFPKLKRFHIKRRIGYTVDFSVSGYFDAKELRENFSNEIFKFLATRAEVLKLGGEYSNRGWTNVVPDILPVKDDKMEDILIWLCLESMNGIKCLICTERLRSGVALFSKLVKLKLTKMDVRELCCGPYPVNFLKQLEKLRLFECNNLEGSLFDGRLELCNLKSIYLFHCSMAGLFHPFTAQSLKQLEKLHVDYCCGLKYIVTQPTEDDDPNQKSHDSMFPKLKSLYVSYCPELEFIFPIYFCKDLPLLESMEIVYCEKLEYIFGRYSDERDLHQMGKEAILQSLEKLKISGGPNFINLYTECYLPCPDSDKVQKSSPSINVEDSTSSLSRGRLCCFWPKSNASTIHLPSTSMNHNKAMMVKYVVDRAHGPFTPPFYPYTLLRRMEIYGFSGFKYLFTLSIASSLKLLEILAVGSCDTLEHIVRDKQDDYDHMNVNSIFPNLQEVEVYDCNDLEYLFPAFYSKDFKDLESLSIRGVEKLTHVFGKCQADRNHNVHIDLNLPALKRLSLRRIPNIVSICAQNYSIKELYLEDISLDRSPQFPSETLIEAIPPLEGKGKPLYDLQELPEFKKPKSYMRFQNLSTLTIKGCKQLKFIFSASTSRTLQKLRKLEVKACEELVSIIEDQENNKNSMAPHQVLFPELRTIQVGDCKSMEYLFSISSSKLRRLLYVDIEDTPQLGEVFRWKPGVGQKLVMEDVLPRLHIIRLVNLPTLHTICQGIDFHTLKFRRVRECPAISLSPAYDRYEEVRNFIRDDEDASYLEEEIWRWECEAQRERLEAFREGYTEHKQNRSLPNLSEIEVRGITTRYWKCLNNAPTE</sequence>
<dbReference type="InterPro" id="IPR027417">
    <property type="entry name" value="P-loop_NTPase"/>
</dbReference>
<dbReference type="EMBL" id="JAWXYG010000014">
    <property type="protein sequence ID" value="KAK4254265.1"/>
    <property type="molecule type" value="Genomic_DNA"/>
</dbReference>
<evidence type="ECO:0000256" key="4">
    <source>
        <dbReference type="ARBA" id="ARBA00022741"/>
    </source>
</evidence>
<gene>
    <name evidence="10" type="ORF">QN277_009669</name>
</gene>
<evidence type="ECO:0000256" key="1">
    <source>
        <dbReference type="ARBA" id="ARBA00008894"/>
    </source>
</evidence>
<evidence type="ECO:0000256" key="2">
    <source>
        <dbReference type="ARBA" id="ARBA00022614"/>
    </source>
</evidence>
<evidence type="ECO:0000313" key="10">
    <source>
        <dbReference type="EMBL" id="KAK4254265.1"/>
    </source>
</evidence>
<evidence type="ECO:0000313" key="11">
    <source>
        <dbReference type="Proteomes" id="UP001293593"/>
    </source>
</evidence>
<dbReference type="GO" id="GO:0005524">
    <property type="term" value="F:ATP binding"/>
    <property type="evidence" value="ECO:0007669"/>
    <property type="project" value="UniProtKB-KW"/>
</dbReference>
<keyword evidence="11" id="KW-1185">Reference proteome</keyword>
<dbReference type="Gene3D" id="1.10.8.430">
    <property type="entry name" value="Helical domain of apoptotic protease-activating factors"/>
    <property type="match status" value="1"/>
</dbReference>
<name>A0AAE1IPT7_9FABA</name>
<feature type="domain" description="Disease resistance protein At4g27190-like leucine-rich repeats" evidence="9">
    <location>
        <begin position="873"/>
        <end position="953"/>
    </location>
</feature>
<evidence type="ECO:0000256" key="3">
    <source>
        <dbReference type="ARBA" id="ARBA00022737"/>
    </source>
</evidence>
<proteinExistence type="inferred from homology"/>
<dbReference type="GO" id="GO:0043531">
    <property type="term" value="F:ADP binding"/>
    <property type="evidence" value="ECO:0007669"/>
    <property type="project" value="InterPro"/>
</dbReference>
<evidence type="ECO:0000256" key="6">
    <source>
        <dbReference type="ARBA" id="ARBA00022840"/>
    </source>
</evidence>
<dbReference type="Gene3D" id="3.40.50.300">
    <property type="entry name" value="P-loop containing nucleotide triphosphate hydrolases"/>
    <property type="match status" value="1"/>
</dbReference>
<dbReference type="InterPro" id="IPR050905">
    <property type="entry name" value="Plant_NBS-LRR"/>
</dbReference>
<keyword evidence="5" id="KW-0611">Plant defense</keyword>
<evidence type="ECO:0000256" key="7">
    <source>
        <dbReference type="SAM" id="Coils"/>
    </source>
</evidence>
<dbReference type="InterPro" id="IPR002182">
    <property type="entry name" value="NB-ARC"/>
</dbReference>
<dbReference type="Gene3D" id="1.10.10.10">
    <property type="entry name" value="Winged helix-like DNA-binding domain superfamily/Winged helix DNA-binding domain"/>
    <property type="match status" value="1"/>
</dbReference>
<feature type="domain" description="Disease resistance protein At4g27190-like leucine-rich repeats" evidence="9">
    <location>
        <begin position="1091"/>
        <end position="1180"/>
    </location>
</feature>
<keyword evidence="3" id="KW-0677">Repeat</keyword>
<dbReference type="Gene3D" id="3.80.10.10">
    <property type="entry name" value="Ribonuclease Inhibitor"/>
    <property type="match status" value="3"/>
</dbReference>
<evidence type="ECO:0000259" key="9">
    <source>
        <dbReference type="Pfam" id="PF23247"/>
    </source>
</evidence>
<dbReference type="InterPro" id="IPR042197">
    <property type="entry name" value="Apaf_helical"/>
</dbReference>
<evidence type="ECO:0000259" key="8">
    <source>
        <dbReference type="Pfam" id="PF00931"/>
    </source>
</evidence>
<dbReference type="PANTHER" id="PTHR33463">
    <property type="entry name" value="NB-ARC DOMAIN-CONTAINING PROTEIN-RELATED"/>
    <property type="match status" value="1"/>
</dbReference>
<accession>A0AAE1IPT7</accession>
<dbReference type="PRINTS" id="PR00364">
    <property type="entry name" value="DISEASERSIST"/>
</dbReference>
<dbReference type="InterPro" id="IPR032675">
    <property type="entry name" value="LRR_dom_sf"/>
</dbReference>
<comment type="caution">
    <text evidence="10">The sequence shown here is derived from an EMBL/GenBank/DDBJ whole genome shotgun (WGS) entry which is preliminary data.</text>
</comment>
<dbReference type="GO" id="GO:0006952">
    <property type="term" value="P:defense response"/>
    <property type="evidence" value="ECO:0007669"/>
    <property type="project" value="UniProtKB-KW"/>
</dbReference>
<evidence type="ECO:0008006" key="12">
    <source>
        <dbReference type="Google" id="ProtNLM"/>
    </source>
</evidence>
<dbReference type="PANTHER" id="PTHR33463:SF105">
    <property type="entry name" value="AND NB-ARC DOMAIN DISEASE RESISTANCE PROTEIN, PUTATIVE-RELATED"/>
    <property type="match status" value="1"/>
</dbReference>
<dbReference type="SUPFAM" id="SSF52058">
    <property type="entry name" value="L domain-like"/>
    <property type="match status" value="1"/>
</dbReference>
<keyword evidence="7" id="KW-0175">Coiled coil</keyword>
<organism evidence="10 11">
    <name type="scientific">Acacia crassicarpa</name>
    <name type="common">northern wattle</name>
    <dbReference type="NCBI Taxonomy" id="499986"/>
    <lineage>
        <taxon>Eukaryota</taxon>
        <taxon>Viridiplantae</taxon>
        <taxon>Streptophyta</taxon>
        <taxon>Embryophyta</taxon>
        <taxon>Tracheophyta</taxon>
        <taxon>Spermatophyta</taxon>
        <taxon>Magnoliopsida</taxon>
        <taxon>eudicotyledons</taxon>
        <taxon>Gunneridae</taxon>
        <taxon>Pentapetalae</taxon>
        <taxon>rosids</taxon>
        <taxon>fabids</taxon>
        <taxon>Fabales</taxon>
        <taxon>Fabaceae</taxon>
        <taxon>Caesalpinioideae</taxon>
        <taxon>mimosoid clade</taxon>
        <taxon>Acacieae</taxon>
        <taxon>Acacia</taxon>
    </lineage>
</organism>
<keyword evidence="6" id="KW-0067">ATP-binding</keyword>
<reference evidence="10" key="1">
    <citation type="submission" date="2023-10" db="EMBL/GenBank/DDBJ databases">
        <title>Chromosome-level genome of the transformable northern wattle, Acacia crassicarpa.</title>
        <authorList>
            <person name="Massaro I."/>
            <person name="Sinha N.R."/>
            <person name="Poethig S."/>
            <person name="Leichty A.R."/>
        </authorList>
    </citation>
    <scope>NUCLEOTIDE SEQUENCE</scope>
    <source>
        <strain evidence="10">Acra3RX</strain>
        <tissue evidence="10">Leaf</tissue>
    </source>
</reference>
<keyword evidence="2" id="KW-0433">Leucine-rich repeat</keyword>